<protein>
    <submittedName>
        <fullName evidence="1">Uncharacterized protein</fullName>
    </submittedName>
</protein>
<dbReference type="Proteomes" id="UP000288388">
    <property type="component" value="Unassembled WGS sequence"/>
</dbReference>
<comment type="caution">
    <text evidence="1">The sequence shown here is derived from an EMBL/GenBank/DDBJ whole genome shotgun (WGS) entry which is preliminary data.</text>
</comment>
<proteinExistence type="predicted"/>
<evidence type="ECO:0000313" key="1">
    <source>
        <dbReference type="EMBL" id="RVU96133.1"/>
    </source>
</evidence>
<gene>
    <name evidence="1" type="ORF">EK398_15485</name>
</gene>
<evidence type="ECO:0000313" key="2">
    <source>
        <dbReference type="Proteomes" id="UP000288388"/>
    </source>
</evidence>
<accession>A0A437UR68</accession>
<name>A0A437UR68_ENTAV</name>
<dbReference type="AlphaFoldDB" id="A0A437UR68"/>
<reference evidence="1 2" key="1">
    <citation type="submission" date="2018-12" db="EMBL/GenBank/DDBJ databases">
        <title>A novel vanA-carrying plasmid in a clinical isolate of Enterococcus avium.</title>
        <authorList>
            <person name="Bernasconi O.J."/>
            <person name="Luzzaro F."/>
            <person name="Endimiani A."/>
        </authorList>
    </citation>
    <scope>NUCLEOTIDE SEQUENCE [LARGE SCALE GENOMIC DNA]</scope>
    <source>
        <strain evidence="1 2">LC0559/18</strain>
    </source>
</reference>
<organism evidence="1 2">
    <name type="scientific">Enterococcus avium</name>
    <name type="common">Streptococcus avium</name>
    <dbReference type="NCBI Taxonomy" id="33945"/>
    <lineage>
        <taxon>Bacteria</taxon>
        <taxon>Bacillati</taxon>
        <taxon>Bacillota</taxon>
        <taxon>Bacilli</taxon>
        <taxon>Lactobacillales</taxon>
        <taxon>Enterococcaceae</taxon>
        <taxon>Enterococcus</taxon>
    </lineage>
</organism>
<dbReference type="EMBL" id="RYZS01000001">
    <property type="protein sequence ID" value="RVU96133.1"/>
    <property type="molecule type" value="Genomic_DNA"/>
</dbReference>
<sequence>MIQTKILSAPKYNSFFERQAIERLLHLNHYFPTKSHYPIRRLRIKEKHVVPSNYQDGQWHLCSGCKHAFLEELGDYIYSYHPSNLNLANNFIRFDRKKWENAVYCCSKECLTKVVVRFALASVTDQGKKFIHMRRIRMDIKEVVENFH</sequence>
<dbReference type="RefSeq" id="WP_127979523.1">
    <property type="nucleotide sequence ID" value="NZ_JBPFKW010000125.1"/>
</dbReference>